<feature type="region of interest" description="Disordered" evidence="2">
    <location>
        <begin position="1"/>
        <end position="98"/>
    </location>
</feature>
<dbReference type="Gene3D" id="4.10.60.10">
    <property type="entry name" value="Zinc finger, CCHC-type"/>
    <property type="match status" value="1"/>
</dbReference>
<dbReference type="AlphaFoldDB" id="A0AAJ7RWC6"/>
<dbReference type="PROSITE" id="PS50158">
    <property type="entry name" value="ZF_CCHC"/>
    <property type="match status" value="1"/>
</dbReference>
<dbReference type="Pfam" id="PF00098">
    <property type="entry name" value="zf-CCHC"/>
    <property type="match status" value="1"/>
</dbReference>
<evidence type="ECO:0000313" key="5">
    <source>
        <dbReference type="RefSeq" id="XP_026666917.1"/>
    </source>
</evidence>
<dbReference type="RefSeq" id="XP_026666917.1">
    <property type="nucleotide sequence ID" value="XM_026811116.1"/>
</dbReference>
<dbReference type="SUPFAM" id="SSF57756">
    <property type="entry name" value="Retrovirus zinc finger-like domains"/>
    <property type="match status" value="1"/>
</dbReference>
<name>A0AAJ7RWC6_9HYME</name>
<proteinExistence type="predicted"/>
<dbReference type="InterPro" id="IPR036875">
    <property type="entry name" value="Znf_CCHC_sf"/>
</dbReference>
<organism evidence="4 5">
    <name type="scientific">Ceratina calcarata</name>
    <dbReference type="NCBI Taxonomy" id="156304"/>
    <lineage>
        <taxon>Eukaryota</taxon>
        <taxon>Metazoa</taxon>
        <taxon>Ecdysozoa</taxon>
        <taxon>Arthropoda</taxon>
        <taxon>Hexapoda</taxon>
        <taxon>Insecta</taxon>
        <taxon>Pterygota</taxon>
        <taxon>Neoptera</taxon>
        <taxon>Endopterygota</taxon>
        <taxon>Hymenoptera</taxon>
        <taxon>Apocrita</taxon>
        <taxon>Aculeata</taxon>
        <taxon>Apoidea</taxon>
        <taxon>Anthophila</taxon>
        <taxon>Apidae</taxon>
        <taxon>Ceratina</taxon>
        <taxon>Zadontomerus</taxon>
    </lineage>
</organism>
<dbReference type="SMART" id="SM00343">
    <property type="entry name" value="ZnF_C2HC"/>
    <property type="match status" value="2"/>
</dbReference>
<accession>A0AAJ7RWC6</accession>
<feature type="compositionally biased region" description="Basic and acidic residues" evidence="2">
    <location>
        <begin position="35"/>
        <end position="84"/>
    </location>
</feature>
<dbReference type="Proteomes" id="UP000694925">
    <property type="component" value="Unplaced"/>
</dbReference>
<dbReference type="GO" id="GO:0003676">
    <property type="term" value="F:nucleic acid binding"/>
    <property type="evidence" value="ECO:0007669"/>
    <property type="project" value="InterPro"/>
</dbReference>
<dbReference type="RefSeq" id="XP_026666918.1">
    <property type="nucleotide sequence ID" value="XM_026811117.1"/>
</dbReference>
<keyword evidence="1" id="KW-0863">Zinc-finger</keyword>
<keyword evidence="1" id="KW-0479">Metal-binding</keyword>
<keyword evidence="4" id="KW-1185">Reference proteome</keyword>
<evidence type="ECO:0000256" key="1">
    <source>
        <dbReference type="PROSITE-ProRule" id="PRU00047"/>
    </source>
</evidence>
<dbReference type="KEGG" id="ccal:113463920"/>
<evidence type="ECO:0000313" key="4">
    <source>
        <dbReference type="Proteomes" id="UP000694925"/>
    </source>
</evidence>
<feature type="compositionally biased region" description="Basic and acidic residues" evidence="2">
    <location>
        <begin position="290"/>
        <end position="315"/>
    </location>
</feature>
<sequence length="361" mass="42722">MGRSQDRSRKQVRVNSRERSRSTDRSRRHSRDRQRRQERDRSRSVISVRDRRRDYSRERSGERNNRKYGGRDVSVDSVSDERTRDRARRSRSCSSKEELRKKVKRLESELRHTFTRSAVDEYTVPVFDPVRDSADIEKWVGQVDRLARRYQWSDDDIIRIIARNLKGHAKRFYDEEQEYDHSWKSLSRLLIRQFRKPMPFGRLLKEAANFSARPGQKLGDYCFEKMSKLRALKLDIPDEYMEDAIISGIGDETIERTIRSNKFKDVYELYASMNEMGRMPQSATIKTSHRLIDRERPVTPSETRRQEKRQAAPAKDEPQSGIVCFNCGQSGHISRRCLKDHITCDSCKKPGHLAKYCQRLK</sequence>
<evidence type="ECO:0000256" key="2">
    <source>
        <dbReference type="SAM" id="MobiDB-lite"/>
    </source>
</evidence>
<evidence type="ECO:0000313" key="6">
    <source>
        <dbReference type="RefSeq" id="XP_026666918.1"/>
    </source>
</evidence>
<evidence type="ECO:0000259" key="3">
    <source>
        <dbReference type="PROSITE" id="PS50158"/>
    </source>
</evidence>
<dbReference type="GeneID" id="113463920"/>
<dbReference type="GO" id="GO:0008270">
    <property type="term" value="F:zinc ion binding"/>
    <property type="evidence" value="ECO:0007669"/>
    <property type="project" value="UniProtKB-KW"/>
</dbReference>
<gene>
    <name evidence="5 6" type="primary">LOC113463920</name>
</gene>
<dbReference type="InterPro" id="IPR001878">
    <property type="entry name" value="Znf_CCHC"/>
</dbReference>
<protein>
    <submittedName>
        <fullName evidence="5 6">RNA-binding protein 25-like</fullName>
    </submittedName>
</protein>
<feature type="region of interest" description="Disordered" evidence="2">
    <location>
        <begin position="284"/>
        <end position="315"/>
    </location>
</feature>
<keyword evidence="1" id="KW-0862">Zinc</keyword>
<feature type="domain" description="CCHC-type" evidence="3">
    <location>
        <begin position="324"/>
        <end position="337"/>
    </location>
</feature>
<reference evidence="5 6" key="1">
    <citation type="submission" date="2025-04" db="UniProtKB">
        <authorList>
            <consortium name="RefSeq"/>
        </authorList>
    </citation>
    <scope>IDENTIFICATION</scope>
    <source>
        <tissue evidence="5 6">Whole body</tissue>
    </source>
</reference>
<feature type="compositionally biased region" description="Basic and acidic residues" evidence="2">
    <location>
        <begin position="1"/>
        <end position="25"/>
    </location>
</feature>